<evidence type="ECO:0000313" key="5">
    <source>
        <dbReference type="Proteomes" id="UP000298663"/>
    </source>
</evidence>
<gene>
    <name evidence="4" type="ORF">L596_020430</name>
</gene>
<feature type="compositionally biased region" description="Basic and acidic residues" evidence="2">
    <location>
        <begin position="368"/>
        <end position="386"/>
    </location>
</feature>
<dbReference type="STRING" id="34508.A0A4U5MTI4"/>
<dbReference type="Proteomes" id="UP000298663">
    <property type="component" value="Unassembled WGS sequence"/>
</dbReference>
<evidence type="ECO:0000256" key="1">
    <source>
        <dbReference type="PROSITE-ProRule" id="PRU00176"/>
    </source>
</evidence>
<dbReference type="SUPFAM" id="SSF54928">
    <property type="entry name" value="RNA-binding domain, RBD"/>
    <property type="match status" value="1"/>
</dbReference>
<protein>
    <recommendedName>
        <fullName evidence="3">RRM domain-containing protein</fullName>
    </recommendedName>
</protein>
<comment type="caution">
    <text evidence="4">The sequence shown here is derived from an EMBL/GenBank/DDBJ whole genome shotgun (WGS) entry which is preliminary data.</text>
</comment>
<feature type="compositionally biased region" description="Acidic residues" evidence="2">
    <location>
        <begin position="420"/>
        <end position="431"/>
    </location>
</feature>
<dbReference type="Pfam" id="PF00076">
    <property type="entry name" value="RRM_1"/>
    <property type="match status" value="1"/>
</dbReference>
<evidence type="ECO:0000313" key="4">
    <source>
        <dbReference type="EMBL" id="TKR73076.1"/>
    </source>
</evidence>
<dbReference type="InterPro" id="IPR012677">
    <property type="entry name" value="Nucleotide-bd_a/b_plait_sf"/>
</dbReference>
<feature type="compositionally biased region" description="Basic and acidic residues" evidence="2">
    <location>
        <begin position="308"/>
        <end position="334"/>
    </location>
</feature>
<feature type="compositionally biased region" description="Polar residues" evidence="2">
    <location>
        <begin position="172"/>
        <end position="182"/>
    </location>
</feature>
<dbReference type="AlphaFoldDB" id="A0A4U5MTI4"/>
<feature type="compositionally biased region" description="Polar residues" evidence="2">
    <location>
        <begin position="119"/>
        <end position="131"/>
    </location>
</feature>
<feature type="compositionally biased region" description="Acidic residues" evidence="2">
    <location>
        <begin position="403"/>
        <end position="412"/>
    </location>
</feature>
<reference evidence="4 5" key="1">
    <citation type="journal article" date="2015" name="Genome Biol.">
        <title>Comparative genomics of Steinernema reveals deeply conserved gene regulatory networks.</title>
        <authorList>
            <person name="Dillman A.R."/>
            <person name="Macchietto M."/>
            <person name="Porter C.F."/>
            <person name="Rogers A."/>
            <person name="Williams B."/>
            <person name="Antoshechkin I."/>
            <person name="Lee M.M."/>
            <person name="Goodwin Z."/>
            <person name="Lu X."/>
            <person name="Lewis E.E."/>
            <person name="Goodrich-Blair H."/>
            <person name="Stock S.P."/>
            <person name="Adams B.J."/>
            <person name="Sternberg P.W."/>
            <person name="Mortazavi A."/>
        </authorList>
    </citation>
    <scope>NUCLEOTIDE SEQUENCE [LARGE SCALE GENOMIC DNA]</scope>
    <source>
        <strain evidence="4 5">ALL</strain>
    </source>
</reference>
<feature type="compositionally biased region" description="Polar residues" evidence="2">
    <location>
        <begin position="146"/>
        <end position="162"/>
    </location>
</feature>
<dbReference type="GO" id="GO:0003723">
    <property type="term" value="F:RNA binding"/>
    <property type="evidence" value="ECO:0007669"/>
    <property type="project" value="UniProtKB-UniRule"/>
</dbReference>
<evidence type="ECO:0000259" key="3">
    <source>
        <dbReference type="PROSITE" id="PS50102"/>
    </source>
</evidence>
<feature type="domain" description="RRM" evidence="3">
    <location>
        <begin position="11"/>
        <end position="89"/>
    </location>
</feature>
<keyword evidence="5" id="KW-1185">Reference proteome</keyword>
<feature type="compositionally biased region" description="Polar residues" evidence="2">
    <location>
        <begin position="246"/>
        <end position="260"/>
    </location>
</feature>
<proteinExistence type="predicted"/>
<keyword evidence="1" id="KW-0694">RNA-binding</keyword>
<feature type="region of interest" description="Disordered" evidence="2">
    <location>
        <begin position="246"/>
        <end position="435"/>
    </location>
</feature>
<feature type="compositionally biased region" description="Basic and acidic residues" evidence="2">
    <location>
        <begin position="132"/>
        <end position="145"/>
    </location>
</feature>
<dbReference type="SMART" id="SM00360">
    <property type="entry name" value="RRM"/>
    <property type="match status" value="1"/>
</dbReference>
<dbReference type="InterPro" id="IPR035979">
    <property type="entry name" value="RBD_domain_sf"/>
</dbReference>
<dbReference type="PROSITE" id="PS50102">
    <property type="entry name" value="RRM"/>
    <property type="match status" value="1"/>
</dbReference>
<dbReference type="Gene3D" id="3.30.70.330">
    <property type="match status" value="1"/>
</dbReference>
<sequence length="482" mass="55594">MYAGDAAEFERTIFVGGLAPSVKEFHLKHYFAFFGNIEKVTIARYPNGATRAFGFIVFQSLSALQHIEDFDGPPMELNGSMVSLKLFNTYHISYLFSLDVRKYCERLGYTNRNKDRYGQWQQRPNGQSTSRRTSDRHESSSRQESRITWNESSFDQLENYQPWSDPDAPRQQPLSSFLSSRNNDIRSYPMSSRFRNYSIEQKKAYFEAAKTMKVQPQPTRVECQYRDQGRIDRNMAYFEASLNQLQQDQPSTSGIGNNPFQAKPERSGTYRNGWVQPPPAKVYGLRNSQRYNESRLASNKASSSSQSSEEHAEAHEYDDQDTHKMAQEDGHPENEQSTSRPRPRYNSKEEFSGTFKNGRYQPPPVLKLCDDQPKLQNGQRHEEPRLKTFNSSNGASSSSQSDEVFDNVEDVQENDHYTEDFEAEPEEEEQEEPRVGIIVDFSEPSDEFRTAPSSPVFTIKSLNDLEGLKLEFDRNTPFDPFL</sequence>
<name>A0A4U5MTI4_STECR</name>
<dbReference type="CDD" id="cd00590">
    <property type="entry name" value="RRM_SF"/>
    <property type="match status" value="1"/>
</dbReference>
<dbReference type="EMBL" id="AZBU02000006">
    <property type="protein sequence ID" value="TKR73076.1"/>
    <property type="molecule type" value="Genomic_DNA"/>
</dbReference>
<dbReference type="InterPro" id="IPR000504">
    <property type="entry name" value="RRM_dom"/>
</dbReference>
<evidence type="ECO:0000256" key="2">
    <source>
        <dbReference type="SAM" id="MobiDB-lite"/>
    </source>
</evidence>
<reference evidence="4 5" key="2">
    <citation type="journal article" date="2019" name="G3 (Bethesda)">
        <title>Hybrid Assembly of the Genome of the Entomopathogenic Nematode Steinernema carpocapsae Identifies the X-Chromosome.</title>
        <authorList>
            <person name="Serra L."/>
            <person name="Macchietto M."/>
            <person name="Macias-Munoz A."/>
            <person name="McGill C.J."/>
            <person name="Rodriguez I.M."/>
            <person name="Rodriguez B."/>
            <person name="Murad R."/>
            <person name="Mortazavi A."/>
        </authorList>
    </citation>
    <scope>NUCLEOTIDE SEQUENCE [LARGE SCALE GENOMIC DNA]</scope>
    <source>
        <strain evidence="4 5">ALL</strain>
    </source>
</reference>
<organism evidence="4 5">
    <name type="scientific">Steinernema carpocapsae</name>
    <name type="common">Entomopathogenic nematode</name>
    <dbReference type="NCBI Taxonomy" id="34508"/>
    <lineage>
        <taxon>Eukaryota</taxon>
        <taxon>Metazoa</taxon>
        <taxon>Ecdysozoa</taxon>
        <taxon>Nematoda</taxon>
        <taxon>Chromadorea</taxon>
        <taxon>Rhabditida</taxon>
        <taxon>Tylenchina</taxon>
        <taxon>Panagrolaimomorpha</taxon>
        <taxon>Strongyloidoidea</taxon>
        <taxon>Steinernematidae</taxon>
        <taxon>Steinernema</taxon>
    </lineage>
</organism>
<feature type="compositionally biased region" description="Low complexity" evidence="2">
    <location>
        <begin position="294"/>
        <end position="307"/>
    </location>
</feature>
<feature type="region of interest" description="Disordered" evidence="2">
    <location>
        <begin position="115"/>
        <end position="182"/>
    </location>
</feature>
<accession>A0A4U5MTI4</accession>
<feature type="compositionally biased region" description="Low complexity" evidence="2">
    <location>
        <begin position="391"/>
        <end position="401"/>
    </location>
</feature>